<sequence length="167" mass="19272">MQRHLAAMTHFHHLAYERLFGVLETLTDEQYRGEQALFFGSIHGTVNHLHLVDCLWHWRIQGVKPEFWVTGLDMEVEADRNPLFQRTLQRSESFRRLVASMSEADLLTNISARTMSGGTIERPGHLMVMTVVNHGTHHRGQICAALTRMGIEYPPLDIPFFEELVQH</sequence>
<dbReference type="EMBL" id="BMXR01000001">
    <property type="protein sequence ID" value="GGX40489.1"/>
    <property type="molecule type" value="Genomic_DNA"/>
</dbReference>
<dbReference type="PANTHER" id="PTHR37302">
    <property type="entry name" value="SLR1116 PROTEIN"/>
    <property type="match status" value="1"/>
</dbReference>
<comment type="caution">
    <text evidence="4">The sequence shown here is derived from an EMBL/GenBank/DDBJ whole genome shotgun (WGS) entry which is preliminary data.</text>
</comment>
<dbReference type="SUPFAM" id="SSF109854">
    <property type="entry name" value="DinB/YfiT-like putative metalloenzymes"/>
    <property type="match status" value="1"/>
</dbReference>
<dbReference type="Gene3D" id="1.20.120.450">
    <property type="entry name" value="dinb family like domain"/>
    <property type="match status" value="1"/>
</dbReference>
<feature type="binding site" evidence="3">
    <location>
        <position position="134"/>
    </location>
    <ligand>
        <name>a divalent metal cation</name>
        <dbReference type="ChEBI" id="CHEBI:60240"/>
    </ligand>
</feature>
<dbReference type="Proteomes" id="UP000626148">
    <property type="component" value="Unassembled WGS sequence"/>
</dbReference>
<evidence type="ECO:0000256" key="3">
    <source>
        <dbReference type="PIRSR" id="PIRSR607837-1"/>
    </source>
</evidence>
<feature type="binding site" evidence="3">
    <location>
        <position position="138"/>
    </location>
    <ligand>
        <name>a divalent metal cation</name>
        <dbReference type="ChEBI" id="CHEBI:60240"/>
    </ligand>
</feature>
<evidence type="ECO:0000313" key="5">
    <source>
        <dbReference type="Proteomes" id="UP000626148"/>
    </source>
</evidence>
<dbReference type="GO" id="GO:0046872">
    <property type="term" value="F:metal ion binding"/>
    <property type="evidence" value="ECO:0007669"/>
    <property type="project" value="UniProtKB-KW"/>
</dbReference>
<gene>
    <name evidence="4" type="ORF">GCM10007392_04040</name>
</gene>
<keyword evidence="2 3" id="KW-0479">Metal-binding</keyword>
<name>A0A918K234_9GAMM</name>
<dbReference type="InterPro" id="IPR007837">
    <property type="entry name" value="DinB"/>
</dbReference>
<organism evidence="4 5">
    <name type="scientific">Saccharospirillum salsuginis</name>
    <dbReference type="NCBI Taxonomy" id="418750"/>
    <lineage>
        <taxon>Bacteria</taxon>
        <taxon>Pseudomonadati</taxon>
        <taxon>Pseudomonadota</taxon>
        <taxon>Gammaproteobacteria</taxon>
        <taxon>Oceanospirillales</taxon>
        <taxon>Saccharospirillaceae</taxon>
        <taxon>Saccharospirillum</taxon>
    </lineage>
</organism>
<dbReference type="AlphaFoldDB" id="A0A918K234"/>
<evidence type="ECO:0000256" key="2">
    <source>
        <dbReference type="ARBA" id="ARBA00022723"/>
    </source>
</evidence>
<dbReference type="PANTHER" id="PTHR37302:SF3">
    <property type="entry name" value="DAMAGE-INDUCIBLE PROTEIN DINB"/>
    <property type="match status" value="1"/>
</dbReference>
<dbReference type="Pfam" id="PF05163">
    <property type="entry name" value="DinB"/>
    <property type="match status" value="1"/>
</dbReference>
<reference evidence="4" key="2">
    <citation type="submission" date="2020-09" db="EMBL/GenBank/DDBJ databases">
        <authorList>
            <person name="Sun Q."/>
            <person name="Kim S."/>
        </authorList>
    </citation>
    <scope>NUCLEOTIDE SEQUENCE</scope>
    <source>
        <strain evidence="4">KCTC 22169</strain>
    </source>
</reference>
<keyword evidence="5" id="KW-1185">Reference proteome</keyword>
<reference evidence="4" key="1">
    <citation type="journal article" date="2014" name="Int. J. Syst. Evol. Microbiol.">
        <title>Complete genome sequence of Corynebacterium casei LMG S-19264T (=DSM 44701T), isolated from a smear-ripened cheese.</title>
        <authorList>
            <consortium name="US DOE Joint Genome Institute (JGI-PGF)"/>
            <person name="Walter F."/>
            <person name="Albersmeier A."/>
            <person name="Kalinowski J."/>
            <person name="Ruckert C."/>
        </authorList>
    </citation>
    <scope>NUCLEOTIDE SEQUENCE</scope>
    <source>
        <strain evidence="4">KCTC 22169</strain>
    </source>
</reference>
<accession>A0A918K234</accession>
<protein>
    <submittedName>
        <fullName evidence="4">Damage-inducible protein DinB</fullName>
    </submittedName>
</protein>
<comment type="similarity">
    <text evidence="1">Belongs to the DinB family.</text>
</comment>
<proteinExistence type="inferred from homology"/>
<dbReference type="InterPro" id="IPR034660">
    <property type="entry name" value="DinB/YfiT-like"/>
</dbReference>
<feature type="binding site" evidence="3">
    <location>
        <position position="48"/>
    </location>
    <ligand>
        <name>a divalent metal cation</name>
        <dbReference type="ChEBI" id="CHEBI:60240"/>
    </ligand>
</feature>
<evidence type="ECO:0000256" key="1">
    <source>
        <dbReference type="ARBA" id="ARBA00008635"/>
    </source>
</evidence>
<evidence type="ECO:0000313" key="4">
    <source>
        <dbReference type="EMBL" id="GGX40489.1"/>
    </source>
</evidence>